<comment type="similarity">
    <text evidence="1">Belongs to the LysR transcriptional regulatory family.</text>
</comment>
<dbReference type="SUPFAM" id="SSF53850">
    <property type="entry name" value="Periplasmic binding protein-like II"/>
    <property type="match status" value="1"/>
</dbReference>
<feature type="domain" description="HTH lysR-type" evidence="5">
    <location>
        <begin position="1"/>
        <end position="60"/>
    </location>
</feature>
<gene>
    <name evidence="6" type="ORF">SAMN06295970_102227</name>
</gene>
<dbReference type="Proteomes" id="UP001158049">
    <property type="component" value="Unassembled WGS sequence"/>
</dbReference>
<dbReference type="InterPro" id="IPR050950">
    <property type="entry name" value="HTH-type_LysR_regulators"/>
</dbReference>
<evidence type="ECO:0000256" key="1">
    <source>
        <dbReference type="ARBA" id="ARBA00009437"/>
    </source>
</evidence>
<protein>
    <submittedName>
        <fullName evidence="6">DNA-binding transcriptional regulator, LysR family</fullName>
    </submittedName>
</protein>
<keyword evidence="7" id="KW-1185">Reference proteome</keyword>
<dbReference type="InterPro" id="IPR036388">
    <property type="entry name" value="WH-like_DNA-bd_sf"/>
</dbReference>
<dbReference type="InterPro" id="IPR036390">
    <property type="entry name" value="WH_DNA-bd_sf"/>
</dbReference>
<organism evidence="6 7">
    <name type="scientific">Noviherbaspirillum suwonense</name>
    <dbReference type="NCBI Taxonomy" id="1224511"/>
    <lineage>
        <taxon>Bacteria</taxon>
        <taxon>Pseudomonadati</taxon>
        <taxon>Pseudomonadota</taxon>
        <taxon>Betaproteobacteria</taxon>
        <taxon>Burkholderiales</taxon>
        <taxon>Oxalobacteraceae</taxon>
        <taxon>Noviherbaspirillum</taxon>
    </lineage>
</organism>
<dbReference type="PANTHER" id="PTHR30419">
    <property type="entry name" value="HTH-TYPE TRANSCRIPTIONAL REGULATOR YBHD"/>
    <property type="match status" value="1"/>
</dbReference>
<dbReference type="PROSITE" id="PS50931">
    <property type="entry name" value="HTH_LYSR"/>
    <property type="match status" value="1"/>
</dbReference>
<accession>A0ABY1PUT8</accession>
<dbReference type="InterPro" id="IPR005119">
    <property type="entry name" value="LysR_subst-bd"/>
</dbReference>
<evidence type="ECO:0000313" key="7">
    <source>
        <dbReference type="Proteomes" id="UP001158049"/>
    </source>
</evidence>
<evidence type="ECO:0000259" key="5">
    <source>
        <dbReference type="PROSITE" id="PS50931"/>
    </source>
</evidence>
<dbReference type="Pfam" id="PF03466">
    <property type="entry name" value="LysR_substrate"/>
    <property type="match status" value="1"/>
</dbReference>
<dbReference type="SUPFAM" id="SSF46785">
    <property type="entry name" value="Winged helix' DNA-binding domain"/>
    <property type="match status" value="1"/>
</dbReference>
<proteinExistence type="inferred from homology"/>
<keyword evidence="4" id="KW-0804">Transcription</keyword>
<keyword evidence="3 6" id="KW-0238">DNA-binding</keyword>
<dbReference type="RefSeq" id="WP_283441029.1">
    <property type="nucleotide sequence ID" value="NZ_FXUL01000002.1"/>
</dbReference>
<name>A0ABY1PUT8_9BURK</name>
<evidence type="ECO:0000256" key="3">
    <source>
        <dbReference type="ARBA" id="ARBA00023125"/>
    </source>
</evidence>
<dbReference type="InterPro" id="IPR000847">
    <property type="entry name" value="LysR_HTH_N"/>
</dbReference>
<evidence type="ECO:0000313" key="6">
    <source>
        <dbReference type="EMBL" id="SMP49264.1"/>
    </source>
</evidence>
<dbReference type="Gene3D" id="3.40.190.10">
    <property type="entry name" value="Periplasmic binding protein-like II"/>
    <property type="match status" value="2"/>
</dbReference>
<sequence>MNVTQRQMQAFLDIARLSSFTRAAERLHITQSGLSAMMRDLEEQLKCRLFDRTTRSVSLTAEGLQLVPVASRIVAELASVSDAISQITSTAQRTLTVGATPIIADGVMPSAAAAFRRAHPQINLRIRDLSRQAIQEGVANGALDAGYGAFFKESSGIARTPLAEFAMCAVSPLDSKEKAPRARPGPGQTDWSALRDQPLIGLPPDNPVQELIEEQLRRIGRGDEDRPVYENFQTLLAMVEAGLGVAVLPSFIAPACRRYRVRIALLSAPAVSLNFYEITRKGRPPPEALSTLADSMRAEFDAHAGQ</sequence>
<dbReference type="Pfam" id="PF00126">
    <property type="entry name" value="HTH_1"/>
    <property type="match status" value="1"/>
</dbReference>
<evidence type="ECO:0000256" key="2">
    <source>
        <dbReference type="ARBA" id="ARBA00023015"/>
    </source>
</evidence>
<evidence type="ECO:0000256" key="4">
    <source>
        <dbReference type="ARBA" id="ARBA00023163"/>
    </source>
</evidence>
<reference evidence="6 7" key="1">
    <citation type="submission" date="2017-05" db="EMBL/GenBank/DDBJ databases">
        <authorList>
            <person name="Varghese N."/>
            <person name="Submissions S."/>
        </authorList>
    </citation>
    <scope>NUCLEOTIDE SEQUENCE [LARGE SCALE GENOMIC DNA]</scope>
    <source>
        <strain evidence="6 7">DSM 26001</strain>
    </source>
</reference>
<dbReference type="Gene3D" id="1.10.10.10">
    <property type="entry name" value="Winged helix-like DNA-binding domain superfamily/Winged helix DNA-binding domain"/>
    <property type="match status" value="1"/>
</dbReference>
<dbReference type="EMBL" id="FXUL01000002">
    <property type="protein sequence ID" value="SMP49264.1"/>
    <property type="molecule type" value="Genomic_DNA"/>
</dbReference>
<comment type="caution">
    <text evidence="6">The sequence shown here is derived from an EMBL/GenBank/DDBJ whole genome shotgun (WGS) entry which is preliminary data.</text>
</comment>
<keyword evidence="2" id="KW-0805">Transcription regulation</keyword>
<dbReference type="GO" id="GO:0003677">
    <property type="term" value="F:DNA binding"/>
    <property type="evidence" value="ECO:0007669"/>
    <property type="project" value="UniProtKB-KW"/>
</dbReference>
<dbReference type="PRINTS" id="PR00039">
    <property type="entry name" value="HTHLYSR"/>
</dbReference>